<evidence type="ECO:0000256" key="2">
    <source>
        <dbReference type="ARBA" id="ARBA00022605"/>
    </source>
</evidence>
<dbReference type="SUPFAM" id="SSF51735">
    <property type="entry name" value="NAD(P)-binding Rossmann-fold domains"/>
    <property type="match status" value="1"/>
</dbReference>
<dbReference type="GO" id="GO:0016616">
    <property type="term" value="F:oxidoreductase activity, acting on the CH-OH group of donors, NAD or NADP as acceptor"/>
    <property type="evidence" value="ECO:0007669"/>
    <property type="project" value="InterPro"/>
</dbReference>
<evidence type="ECO:0000259" key="6">
    <source>
        <dbReference type="Pfam" id="PF00389"/>
    </source>
</evidence>
<keyword evidence="4" id="KW-0520">NAD</keyword>
<dbReference type="PANTHER" id="PTHR42789">
    <property type="entry name" value="D-ISOMER SPECIFIC 2-HYDROXYACID DEHYDROGENASE FAMILY PROTEIN (AFU_ORTHOLOGUE AFUA_6G10090)"/>
    <property type="match status" value="1"/>
</dbReference>
<dbReference type="Proteomes" id="UP000199054">
    <property type="component" value="Unassembled WGS sequence"/>
</dbReference>
<protein>
    <submittedName>
        <fullName evidence="8">Phosphoglycerate dehydrogenase</fullName>
    </submittedName>
</protein>
<dbReference type="GO" id="GO:0008652">
    <property type="term" value="P:amino acid biosynthetic process"/>
    <property type="evidence" value="ECO:0007669"/>
    <property type="project" value="UniProtKB-KW"/>
</dbReference>
<dbReference type="PANTHER" id="PTHR42789:SF1">
    <property type="entry name" value="D-ISOMER SPECIFIC 2-HYDROXYACID DEHYDROGENASE FAMILY PROTEIN (AFU_ORTHOLOGUE AFUA_6G10090)"/>
    <property type="match status" value="1"/>
</dbReference>
<evidence type="ECO:0000313" key="8">
    <source>
        <dbReference type="EMBL" id="SEN20152.1"/>
    </source>
</evidence>
<organism evidence="8 9">
    <name type="scientific">Paracoccus alcaliphilus</name>
    <dbReference type="NCBI Taxonomy" id="34002"/>
    <lineage>
        <taxon>Bacteria</taxon>
        <taxon>Pseudomonadati</taxon>
        <taxon>Pseudomonadota</taxon>
        <taxon>Alphaproteobacteria</taxon>
        <taxon>Rhodobacterales</taxon>
        <taxon>Paracoccaceae</taxon>
        <taxon>Paracoccus</taxon>
    </lineage>
</organism>
<sequence>MTLRIAVLDDYAGIARDYADWPGEDRIEVFRDTISDPDALVARLLPHNVICVMRERTPLPATILERLPNLRLIVTSGARNLSIDTAAAARLGITVCGTESRGSATAELTMTLMLALSRRIVPEANSASAGGWQTGMGRDLSGLTLGIVGYGRIGAMVARLARVFGMRILAWSRSLTPEKAAALDVDHAASLTELMAGADIVSVHLVLSEETRGLIGAAEFAAMRPGALFLNTSRGPVIQVPALLDGLRNGRPAGAALDVHDIEPLPQDAPQIDRDLIDSGRLLLTPHLGYVSEQTFRLFYTQMAEDIAAWKAGAPIRVIGAGAQSTPKA</sequence>
<comment type="similarity">
    <text evidence="1 5">Belongs to the D-isomer specific 2-hydroxyacid dehydrogenase family.</text>
</comment>
<evidence type="ECO:0000256" key="1">
    <source>
        <dbReference type="ARBA" id="ARBA00005854"/>
    </source>
</evidence>
<dbReference type="CDD" id="cd12169">
    <property type="entry name" value="PGDH_like_1"/>
    <property type="match status" value="1"/>
</dbReference>
<accession>A0A1H8EL04</accession>
<dbReference type="GO" id="GO:0051287">
    <property type="term" value="F:NAD binding"/>
    <property type="evidence" value="ECO:0007669"/>
    <property type="project" value="InterPro"/>
</dbReference>
<dbReference type="InterPro" id="IPR036291">
    <property type="entry name" value="NAD(P)-bd_dom_sf"/>
</dbReference>
<dbReference type="RefSeq" id="WP_090610362.1">
    <property type="nucleotide sequence ID" value="NZ_CP067127.1"/>
</dbReference>
<name>A0A1H8EL04_9RHOB</name>
<feature type="domain" description="D-isomer specific 2-hydroxyacid dehydrogenase NAD-binding" evidence="7">
    <location>
        <begin position="110"/>
        <end position="289"/>
    </location>
</feature>
<evidence type="ECO:0000256" key="4">
    <source>
        <dbReference type="ARBA" id="ARBA00023027"/>
    </source>
</evidence>
<dbReference type="OrthoDB" id="9793626at2"/>
<dbReference type="Pfam" id="PF02826">
    <property type="entry name" value="2-Hacid_dh_C"/>
    <property type="match status" value="1"/>
</dbReference>
<proteinExistence type="inferred from homology"/>
<evidence type="ECO:0000313" key="9">
    <source>
        <dbReference type="Proteomes" id="UP000199054"/>
    </source>
</evidence>
<keyword evidence="9" id="KW-1185">Reference proteome</keyword>
<dbReference type="InterPro" id="IPR029752">
    <property type="entry name" value="D-isomer_DH_CS1"/>
</dbReference>
<dbReference type="STRING" id="34002.SAMN04489859_1002137"/>
<keyword evidence="3 5" id="KW-0560">Oxidoreductase</keyword>
<dbReference type="EMBL" id="FODE01000002">
    <property type="protein sequence ID" value="SEN20152.1"/>
    <property type="molecule type" value="Genomic_DNA"/>
</dbReference>
<evidence type="ECO:0000259" key="7">
    <source>
        <dbReference type="Pfam" id="PF02826"/>
    </source>
</evidence>
<dbReference type="InterPro" id="IPR050857">
    <property type="entry name" value="D-2-hydroxyacid_DH"/>
</dbReference>
<dbReference type="Pfam" id="PF00389">
    <property type="entry name" value="2-Hacid_dh"/>
    <property type="match status" value="1"/>
</dbReference>
<reference evidence="8 9" key="1">
    <citation type="submission" date="2016-10" db="EMBL/GenBank/DDBJ databases">
        <authorList>
            <person name="de Groot N.N."/>
        </authorList>
    </citation>
    <scope>NUCLEOTIDE SEQUENCE [LARGE SCALE GENOMIC DNA]</scope>
    <source>
        <strain evidence="8 9">DSM 8512</strain>
    </source>
</reference>
<dbReference type="PROSITE" id="PS00065">
    <property type="entry name" value="D_2_HYDROXYACID_DH_1"/>
    <property type="match status" value="1"/>
</dbReference>
<gene>
    <name evidence="8" type="ORF">SAMN04489859_1002137</name>
</gene>
<dbReference type="InterPro" id="IPR006140">
    <property type="entry name" value="D-isomer_DH_NAD-bd"/>
</dbReference>
<dbReference type="Gene3D" id="3.40.50.720">
    <property type="entry name" value="NAD(P)-binding Rossmann-like Domain"/>
    <property type="match status" value="2"/>
</dbReference>
<evidence type="ECO:0000256" key="3">
    <source>
        <dbReference type="ARBA" id="ARBA00023002"/>
    </source>
</evidence>
<evidence type="ECO:0000256" key="5">
    <source>
        <dbReference type="RuleBase" id="RU003719"/>
    </source>
</evidence>
<dbReference type="AlphaFoldDB" id="A0A1H8EL04"/>
<keyword evidence="2" id="KW-0028">Amino-acid biosynthesis</keyword>
<dbReference type="SUPFAM" id="SSF52283">
    <property type="entry name" value="Formate/glycerate dehydrogenase catalytic domain-like"/>
    <property type="match status" value="1"/>
</dbReference>
<feature type="domain" description="D-isomer specific 2-hydroxyacid dehydrogenase catalytic" evidence="6">
    <location>
        <begin position="27"/>
        <end position="314"/>
    </location>
</feature>
<dbReference type="InterPro" id="IPR006139">
    <property type="entry name" value="D-isomer_2_OHA_DH_cat_dom"/>
</dbReference>